<evidence type="ECO:0000256" key="1">
    <source>
        <dbReference type="SAM" id="MobiDB-lite"/>
    </source>
</evidence>
<name>A0A918DYW4_9ACTN</name>
<dbReference type="AlphaFoldDB" id="A0A918DYW4"/>
<reference evidence="2" key="2">
    <citation type="submission" date="2020-09" db="EMBL/GenBank/DDBJ databases">
        <authorList>
            <person name="Sun Q."/>
            <person name="Zhou Y."/>
        </authorList>
    </citation>
    <scope>NUCLEOTIDE SEQUENCE</scope>
    <source>
        <strain evidence="2">CGMCC 4.7201</strain>
    </source>
</reference>
<evidence type="ECO:0000313" key="3">
    <source>
        <dbReference type="Proteomes" id="UP000641932"/>
    </source>
</evidence>
<accession>A0A918DYW4</accession>
<reference evidence="2" key="1">
    <citation type="journal article" date="2014" name="Int. J. Syst. Evol. Microbiol.">
        <title>Complete genome sequence of Corynebacterium casei LMG S-19264T (=DSM 44701T), isolated from a smear-ripened cheese.</title>
        <authorList>
            <consortium name="US DOE Joint Genome Institute (JGI-PGF)"/>
            <person name="Walter F."/>
            <person name="Albersmeier A."/>
            <person name="Kalinowski J."/>
            <person name="Ruckert C."/>
        </authorList>
    </citation>
    <scope>NUCLEOTIDE SEQUENCE</scope>
    <source>
        <strain evidence="2">CGMCC 4.7201</strain>
    </source>
</reference>
<feature type="region of interest" description="Disordered" evidence="1">
    <location>
        <begin position="109"/>
        <end position="129"/>
    </location>
</feature>
<protein>
    <submittedName>
        <fullName evidence="2">Uncharacterized protein</fullName>
    </submittedName>
</protein>
<organism evidence="2 3">
    <name type="scientific">Wenjunlia tyrosinilytica</name>
    <dbReference type="NCBI Taxonomy" id="1544741"/>
    <lineage>
        <taxon>Bacteria</taxon>
        <taxon>Bacillati</taxon>
        <taxon>Actinomycetota</taxon>
        <taxon>Actinomycetes</taxon>
        <taxon>Kitasatosporales</taxon>
        <taxon>Streptomycetaceae</taxon>
        <taxon>Wenjunlia</taxon>
    </lineage>
</organism>
<dbReference type="RefSeq" id="WP_189133210.1">
    <property type="nucleotide sequence ID" value="NZ_BMMS01000017.1"/>
</dbReference>
<dbReference type="Proteomes" id="UP000641932">
    <property type="component" value="Unassembled WGS sequence"/>
</dbReference>
<keyword evidence="3" id="KW-1185">Reference proteome</keyword>
<sequence>MPTGPTEDAGRQIGVRRWSRWRAGSATAPSARSPDSAALGRLERQRRQRGERLTTGEQRIHSRLSSDRADWYKHVNLTARDSGGHFIPREIPDAWVDDLRRTVRDRPLNCSGPCPEHPTAARAVHPLAR</sequence>
<feature type="compositionally biased region" description="Basic and acidic residues" evidence="1">
    <location>
        <begin position="41"/>
        <end position="61"/>
    </location>
</feature>
<feature type="region of interest" description="Disordered" evidence="1">
    <location>
        <begin position="1"/>
        <end position="61"/>
    </location>
</feature>
<comment type="caution">
    <text evidence="2">The sequence shown here is derived from an EMBL/GenBank/DDBJ whole genome shotgun (WGS) entry which is preliminary data.</text>
</comment>
<proteinExistence type="predicted"/>
<gene>
    <name evidence="2" type="ORF">GCM10012280_41240</name>
</gene>
<evidence type="ECO:0000313" key="2">
    <source>
        <dbReference type="EMBL" id="GGO92018.1"/>
    </source>
</evidence>
<dbReference type="EMBL" id="BMMS01000017">
    <property type="protein sequence ID" value="GGO92018.1"/>
    <property type="molecule type" value="Genomic_DNA"/>
</dbReference>